<dbReference type="InterPro" id="IPR014752">
    <property type="entry name" value="Arrestin-like_C"/>
</dbReference>
<dbReference type="EMBL" id="BDEQ01000001">
    <property type="protein sequence ID" value="GAT97678.1"/>
    <property type="molecule type" value="Genomic_DNA"/>
</dbReference>
<dbReference type="Gene3D" id="2.60.40.640">
    <property type="match status" value="1"/>
</dbReference>
<gene>
    <name evidence="1" type="ORF">CL6EHI_167660</name>
</gene>
<dbReference type="AlphaFoldDB" id="A0A5K1V1K8"/>
<accession>A0A5K1V1K8</accession>
<dbReference type="VEuPathDB" id="AmoebaDB:KM1_161630"/>
<evidence type="ECO:0000313" key="2">
    <source>
        <dbReference type="Proteomes" id="UP000078387"/>
    </source>
</evidence>
<dbReference type="OMA" id="SSLTKMW"/>
<sequence length="649" mass="74220">MSSSKTKASARLILHTDVIILPDNLCGVIEFEAVRMCVIKSIKITLTGLVSTNTDSKFNIPFPPIVGRAYRPSVDNSMTRHVQPFWTYTQDIVGDYQVMGNVFYEYHPGKHLFPFCIPLKNFPHSVNDPSLSQSLYYTVSAIISINYPELVRTNVVPYYILFNKEPKYVVGQPTKITVPTNSDVDMELNFKSTCLKIGDELSFSFHILNKSKYDLEPSLKLLVEFQNSIPIVLKKYKLETIPSKNTFLSIFKKNISNEVNETIREVIPPGLFPTSDHPSATVKYSVLLLVKVGPKQYQLMSPIIISPEPPSNPQVLFDAINKYPVNVIDRTNDFRIPFQGVHPPPPLNIPFANGIEEVSLKDSTSDHFFVDHINRTTMLTLQGGEQQPPFPYPNWRSVVLPQGYVMYYYQNEWCFINLFNNQISYVDPRPPQQRIPFYATSSEPLDIIIKINSARGIPLIEGKEPVLSFLVDDYTTTNDAQGQKHYVIKSQTPSLEPQLPIHEITLTGNTKNRMNVLIKVFQSHTFNETVYGYANIELQYLPMGVEMTDWFPLIGNGVESLGIGEINVSVCMRNKINPQEIPICVNCVSLLTKMWYPTGKNITVIERNEEKYGSKYRKTRPFIQQFDYEYYTPYVLPDKITYLRLLQPN</sequence>
<name>A0A5K1V1K8_ENTHI</name>
<comment type="caution">
    <text evidence="1">The sequence shown here is derived from an EMBL/GenBank/DDBJ whole genome shotgun (WGS) entry which is preliminary data.</text>
</comment>
<dbReference type="VEuPathDB" id="AmoebaDB:EHI7A_090960"/>
<protein>
    <recommendedName>
        <fullName evidence="3">Arrestin C-terminal-like domain-containing protein</fullName>
    </recommendedName>
</protein>
<dbReference type="VEuPathDB" id="AmoebaDB:EHI_167660"/>
<organism evidence="1 2">
    <name type="scientific">Entamoeba histolytica</name>
    <dbReference type="NCBI Taxonomy" id="5759"/>
    <lineage>
        <taxon>Eukaryota</taxon>
        <taxon>Amoebozoa</taxon>
        <taxon>Evosea</taxon>
        <taxon>Archamoebae</taxon>
        <taxon>Mastigamoebida</taxon>
        <taxon>Entamoebidae</taxon>
        <taxon>Entamoeba</taxon>
    </lineage>
</organism>
<dbReference type="Proteomes" id="UP000078387">
    <property type="component" value="Unassembled WGS sequence"/>
</dbReference>
<reference evidence="1 2" key="1">
    <citation type="submission" date="2016-05" db="EMBL/GenBank/DDBJ databases">
        <title>First whole genome sequencing of Entamoeba histolytica HM1:IMSS-clone-6.</title>
        <authorList>
            <person name="Mukherjee Avik.K."/>
            <person name="Izumyama S."/>
            <person name="Nakada-Tsukui K."/>
            <person name="Nozaki T."/>
        </authorList>
    </citation>
    <scope>NUCLEOTIDE SEQUENCE [LARGE SCALE GENOMIC DNA]</scope>
    <source>
        <strain evidence="1 2">HM1:IMSS clone 6</strain>
    </source>
</reference>
<dbReference type="VEuPathDB" id="AmoebaDB:EHI5A_128790"/>
<evidence type="ECO:0008006" key="3">
    <source>
        <dbReference type="Google" id="ProtNLM"/>
    </source>
</evidence>
<proteinExistence type="predicted"/>
<evidence type="ECO:0000313" key="1">
    <source>
        <dbReference type="EMBL" id="GAT97678.1"/>
    </source>
</evidence>
<dbReference type="VEuPathDB" id="AmoebaDB:EHI8A_093150"/>